<dbReference type="Proteomes" id="UP000189681">
    <property type="component" value="Unassembled WGS sequence"/>
</dbReference>
<gene>
    <name evidence="1" type="ORF">AYP45_02485</name>
</gene>
<evidence type="ECO:0000313" key="1">
    <source>
        <dbReference type="EMBL" id="OOP57624.1"/>
    </source>
</evidence>
<name>A0A1V4AWX9_9BACT</name>
<proteinExistence type="predicted"/>
<sequence length="66" mass="7815">MNGNLKLSLYAIKVNIQLNFIKVFRKILLQNTCWFVRIFRCMFSVKSVLCFSMRSLNALLILEEKL</sequence>
<dbReference type="EMBL" id="AYTS01000023">
    <property type="protein sequence ID" value="OOP57624.1"/>
    <property type="molecule type" value="Genomic_DNA"/>
</dbReference>
<protein>
    <submittedName>
        <fullName evidence="1">Uncharacterized protein</fullName>
    </submittedName>
</protein>
<reference evidence="1 2" key="1">
    <citation type="journal article" date="2017" name="Water Res.">
        <title>Discovery and metagenomic analysis of an anammox bacterial enrichment related to Candidatus "Brocadia caroliniensis" in a full-scale glycerol-fed nitritation-denitritation separate centrate treatment process.</title>
        <authorList>
            <person name="Park H."/>
            <person name="Brotto A.C."/>
            <person name="van Loosdrecht M.C."/>
            <person name="Chandran K."/>
        </authorList>
    </citation>
    <scope>NUCLEOTIDE SEQUENCE [LARGE SCALE GENOMIC DNA]</scope>
    <source>
        <strain evidence="1">26THWARD</strain>
    </source>
</reference>
<organism evidence="1 2">
    <name type="scientific">Candidatus Brocadia carolinensis</name>
    <dbReference type="NCBI Taxonomy" id="1004156"/>
    <lineage>
        <taxon>Bacteria</taxon>
        <taxon>Pseudomonadati</taxon>
        <taxon>Planctomycetota</taxon>
        <taxon>Candidatus Brocadiia</taxon>
        <taxon>Candidatus Brocadiales</taxon>
        <taxon>Candidatus Brocadiaceae</taxon>
        <taxon>Candidatus Brocadia</taxon>
    </lineage>
</organism>
<dbReference type="STRING" id="1004156.AYP45_02485"/>
<dbReference type="AlphaFoldDB" id="A0A1V4AWX9"/>
<evidence type="ECO:0000313" key="2">
    <source>
        <dbReference type="Proteomes" id="UP000189681"/>
    </source>
</evidence>
<accession>A0A1V4AWX9</accession>
<comment type="caution">
    <text evidence="1">The sequence shown here is derived from an EMBL/GenBank/DDBJ whole genome shotgun (WGS) entry which is preliminary data.</text>
</comment>